<keyword evidence="3" id="KW-0472">Membrane</keyword>
<keyword evidence="2" id="KW-0503">Monooxygenase</keyword>
<keyword evidence="1" id="KW-0560">Oxidoreductase</keyword>
<dbReference type="PANTHER" id="PTHR13789:SF309">
    <property type="entry name" value="PUTATIVE (AFU_ORTHOLOGUE AFUA_6G14510)-RELATED"/>
    <property type="match status" value="1"/>
</dbReference>
<feature type="transmembrane region" description="Helical" evidence="3">
    <location>
        <begin position="7"/>
        <end position="24"/>
    </location>
</feature>
<dbReference type="GO" id="GO:0071949">
    <property type="term" value="F:FAD binding"/>
    <property type="evidence" value="ECO:0007669"/>
    <property type="project" value="InterPro"/>
</dbReference>
<dbReference type="SUPFAM" id="SSF51905">
    <property type="entry name" value="FAD/NAD(P)-binding domain"/>
    <property type="match status" value="1"/>
</dbReference>
<name>A0A520N4U4_9GAMM</name>
<dbReference type="PRINTS" id="PR00420">
    <property type="entry name" value="RNGMNOXGNASE"/>
</dbReference>
<feature type="domain" description="FAD-binding" evidence="4">
    <location>
        <begin position="8"/>
        <end position="302"/>
    </location>
</feature>
<sequence length="379" mass="43555">MSTYKNHIAIIGAGISGLTLGIVLKKQNIPCIIFEKFPSISEYGAGISISRNGQKVLEELDVLDNLKSISGNPKRANFIYNNKEITSIGVDHVTTSRKALHGVLLQKYLSLNGEINFDHQLVNIDNKKKLLTFSNNTNVYVYHIAACDGIRSICKNLLSKDISEPIYSGYSVWRSIINKKQTNVSFHLGPNYHVVTYPINDTQTSFVAALKKEKLNKESWRTLGNFNEFKSDLPAYILDRYSSIKDNELYKWGVYTRKDINTMFMDNITFLGDAAHPIVPFLGQGGCLALEDSYIFGKLLSRYKNDIKKSQIFYKNMRFKRVKKIHYDSLNQAKLNHLKNPILIFFRNMMMKYTNIIYVLTKKIWDFDPKKEMTNINNQ</sequence>
<gene>
    <name evidence="5" type="ORF">EVA97_02540</name>
</gene>
<evidence type="ECO:0000259" key="4">
    <source>
        <dbReference type="Pfam" id="PF01494"/>
    </source>
</evidence>
<keyword evidence="3" id="KW-1133">Transmembrane helix</keyword>
<dbReference type="EMBL" id="SHBJ01000012">
    <property type="protein sequence ID" value="RZO28521.1"/>
    <property type="molecule type" value="Genomic_DNA"/>
</dbReference>
<dbReference type="Pfam" id="PF01494">
    <property type="entry name" value="FAD_binding_3"/>
    <property type="match status" value="1"/>
</dbReference>
<evidence type="ECO:0000313" key="5">
    <source>
        <dbReference type="EMBL" id="RZO28521.1"/>
    </source>
</evidence>
<dbReference type="SUPFAM" id="SSF54373">
    <property type="entry name" value="FAD-linked reductases, C-terminal domain"/>
    <property type="match status" value="1"/>
</dbReference>
<proteinExistence type="predicted"/>
<dbReference type="PANTHER" id="PTHR13789">
    <property type="entry name" value="MONOOXYGENASE"/>
    <property type="match status" value="1"/>
</dbReference>
<protein>
    <recommendedName>
        <fullName evidence="4">FAD-binding domain-containing protein</fullName>
    </recommendedName>
</protein>
<reference evidence="5 6" key="1">
    <citation type="submission" date="2019-02" db="EMBL/GenBank/DDBJ databases">
        <title>Prokaryotic population dynamics and viral predation in marine succession experiment using metagenomics: the confinement effect.</title>
        <authorList>
            <person name="Haro-Moreno J.M."/>
            <person name="Rodriguez-Valera F."/>
            <person name="Lopez-Perez M."/>
        </authorList>
    </citation>
    <scope>NUCLEOTIDE SEQUENCE [LARGE SCALE GENOMIC DNA]</scope>
    <source>
        <strain evidence="5">MED-G164</strain>
    </source>
</reference>
<dbReference type="InterPro" id="IPR036188">
    <property type="entry name" value="FAD/NAD-bd_sf"/>
</dbReference>
<evidence type="ECO:0000256" key="1">
    <source>
        <dbReference type="ARBA" id="ARBA00023002"/>
    </source>
</evidence>
<dbReference type="Gene3D" id="3.50.50.60">
    <property type="entry name" value="FAD/NAD(P)-binding domain"/>
    <property type="match status" value="1"/>
</dbReference>
<dbReference type="InterPro" id="IPR002938">
    <property type="entry name" value="FAD-bd"/>
</dbReference>
<dbReference type="AlphaFoldDB" id="A0A520N4U4"/>
<accession>A0A520N4U4</accession>
<evidence type="ECO:0000313" key="6">
    <source>
        <dbReference type="Proteomes" id="UP000315283"/>
    </source>
</evidence>
<keyword evidence="3" id="KW-0812">Transmembrane</keyword>
<organism evidence="5 6">
    <name type="scientific">SAR86 cluster bacterium</name>
    <dbReference type="NCBI Taxonomy" id="2030880"/>
    <lineage>
        <taxon>Bacteria</taxon>
        <taxon>Pseudomonadati</taxon>
        <taxon>Pseudomonadota</taxon>
        <taxon>Gammaproteobacteria</taxon>
        <taxon>SAR86 cluster</taxon>
    </lineage>
</organism>
<dbReference type="InterPro" id="IPR050493">
    <property type="entry name" value="FAD-dep_Monooxygenase_BioMet"/>
</dbReference>
<dbReference type="GO" id="GO:0004497">
    <property type="term" value="F:monooxygenase activity"/>
    <property type="evidence" value="ECO:0007669"/>
    <property type="project" value="UniProtKB-KW"/>
</dbReference>
<dbReference type="Proteomes" id="UP000315283">
    <property type="component" value="Unassembled WGS sequence"/>
</dbReference>
<evidence type="ECO:0000256" key="2">
    <source>
        <dbReference type="ARBA" id="ARBA00023033"/>
    </source>
</evidence>
<comment type="caution">
    <text evidence="5">The sequence shown here is derived from an EMBL/GenBank/DDBJ whole genome shotgun (WGS) entry which is preliminary data.</text>
</comment>
<evidence type="ECO:0000256" key="3">
    <source>
        <dbReference type="SAM" id="Phobius"/>
    </source>
</evidence>